<dbReference type="SMART" id="SM00347">
    <property type="entry name" value="HTH_MARR"/>
    <property type="match status" value="1"/>
</dbReference>
<dbReference type="PROSITE" id="PS50995">
    <property type="entry name" value="HTH_MARR_2"/>
    <property type="match status" value="1"/>
</dbReference>
<comment type="caution">
    <text evidence="5">The sequence shown here is derived from an EMBL/GenBank/DDBJ whole genome shotgun (WGS) entry which is preliminary data.</text>
</comment>
<evidence type="ECO:0000313" key="6">
    <source>
        <dbReference type="Proteomes" id="UP001179280"/>
    </source>
</evidence>
<accession>A0ABS2STF9</accession>
<dbReference type="InterPro" id="IPR036388">
    <property type="entry name" value="WH-like_DNA-bd_sf"/>
</dbReference>
<keyword evidence="3" id="KW-0804">Transcription</keyword>
<dbReference type="PANTHER" id="PTHR33164:SF89">
    <property type="entry name" value="MARR FAMILY REGULATORY PROTEIN"/>
    <property type="match status" value="1"/>
</dbReference>
<dbReference type="PANTHER" id="PTHR33164">
    <property type="entry name" value="TRANSCRIPTIONAL REGULATOR, MARR FAMILY"/>
    <property type="match status" value="1"/>
</dbReference>
<keyword evidence="1" id="KW-0805">Transcription regulation</keyword>
<proteinExistence type="predicted"/>
<evidence type="ECO:0000256" key="2">
    <source>
        <dbReference type="ARBA" id="ARBA00023125"/>
    </source>
</evidence>
<protein>
    <submittedName>
        <fullName evidence="5">DNA-binding MarR family transcriptional regulator</fullName>
    </submittedName>
</protein>
<dbReference type="InterPro" id="IPR055166">
    <property type="entry name" value="Transc_reg_Sar_Rot_HTH"/>
</dbReference>
<dbReference type="InterPro" id="IPR036390">
    <property type="entry name" value="WH_DNA-bd_sf"/>
</dbReference>
<name>A0ABS2STF9_9BACI</name>
<dbReference type="Proteomes" id="UP001179280">
    <property type="component" value="Unassembled WGS sequence"/>
</dbReference>
<dbReference type="InterPro" id="IPR039422">
    <property type="entry name" value="MarR/SlyA-like"/>
</dbReference>
<organism evidence="5 6">
    <name type="scientific">Shouchella xiaoxiensis</name>
    <dbReference type="NCBI Taxonomy" id="766895"/>
    <lineage>
        <taxon>Bacteria</taxon>
        <taxon>Bacillati</taxon>
        <taxon>Bacillota</taxon>
        <taxon>Bacilli</taxon>
        <taxon>Bacillales</taxon>
        <taxon>Bacillaceae</taxon>
        <taxon>Shouchella</taxon>
    </lineage>
</organism>
<reference evidence="5" key="1">
    <citation type="submission" date="2021-01" db="EMBL/GenBank/DDBJ databases">
        <title>Genomic Encyclopedia of Type Strains, Phase IV (KMG-IV): sequencing the most valuable type-strain genomes for metagenomic binning, comparative biology and taxonomic classification.</title>
        <authorList>
            <person name="Goeker M."/>
        </authorList>
    </citation>
    <scope>NUCLEOTIDE SEQUENCE</scope>
    <source>
        <strain evidence="5">DSM 21943</strain>
    </source>
</reference>
<evidence type="ECO:0000313" key="5">
    <source>
        <dbReference type="EMBL" id="MBM7838818.1"/>
    </source>
</evidence>
<evidence type="ECO:0000256" key="1">
    <source>
        <dbReference type="ARBA" id="ARBA00023015"/>
    </source>
</evidence>
<gene>
    <name evidence="5" type="ORF">JOC54_002077</name>
</gene>
<dbReference type="InterPro" id="IPR000835">
    <property type="entry name" value="HTH_MarR-typ"/>
</dbReference>
<evidence type="ECO:0000259" key="4">
    <source>
        <dbReference type="PROSITE" id="PS50995"/>
    </source>
</evidence>
<evidence type="ECO:0000256" key="3">
    <source>
        <dbReference type="ARBA" id="ARBA00023163"/>
    </source>
</evidence>
<keyword evidence="2 5" id="KW-0238">DNA-binding</keyword>
<dbReference type="Gene3D" id="1.10.10.10">
    <property type="entry name" value="Winged helix-like DNA-binding domain superfamily/Winged helix DNA-binding domain"/>
    <property type="match status" value="1"/>
</dbReference>
<dbReference type="EMBL" id="JAFBCV010000005">
    <property type="protein sequence ID" value="MBM7838818.1"/>
    <property type="molecule type" value="Genomic_DNA"/>
</dbReference>
<dbReference type="GO" id="GO:0003677">
    <property type="term" value="F:DNA binding"/>
    <property type="evidence" value="ECO:0007669"/>
    <property type="project" value="UniProtKB-KW"/>
</dbReference>
<dbReference type="CDD" id="cd00090">
    <property type="entry name" value="HTH_ARSR"/>
    <property type="match status" value="1"/>
</dbReference>
<sequence length="140" mass="16321">MSSDIQKVNELWTDIYYALRYDHKEKMTHQQIRVLQAVDKEREVGVKEIAQAINTSQNTASEHVKRLIEKRYISKVRSKDDERKVLVELTEEGKLTLHRHTSLDEAKLETILQSLKPEQTQLVLTALTMLKDEAANVHNR</sequence>
<dbReference type="SUPFAM" id="SSF46785">
    <property type="entry name" value="Winged helix' DNA-binding domain"/>
    <property type="match status" value="1"/>
</dbReference>
<dbReference type="PRINTS" id="PR00598">
    <property type="entry name" value="HTHMARR"/>
</dbReference>
<feature type="domain" description="HTH marR-type" evidence="4">
    <location>
        <begin position="1"/>
        <end position="132"/>
    </location>
</feature>
<dbReference type="RefSeq" id="WP_035421684.1">
    <property type="nucleotide sequence ID" value="NZ_JAFBCV010000005.1"/>
</dbReference>
<dbReference type="InterPro" id="IPR011991">
    <property type="entry name" value="ArsR-like_HTH"/>
</dbReference>
<keyword evidence="6" id="KW-1185">Reference proteome</keyword>
<dbReference type="Pfam" id="PF22381">
    <property type="entry name" value="Staph_reg_Sar_Rot"/>
    <property type="match status" value="1"/>
</dbReference>